<name>A0A3M6QR93_9BURK</name>
<evidence type="ECO:0000256" key="1">
    <source>
        <dbReference type="ARBA" id="ARBA00004418"/>
    </source>
</evidence>
<dbReference type="OrthoDB" id="9805202at2"/>
<feature type="binding site" description="covalent" evidence="8">
    <location>
        <position position="92"/>
    </location>
    <ligand>
        <name>heme c</name>
        <dbReference type="ChEBI" id="CHEBI:61717"/>
        <label>1</label>
    </ligand>
</feature>
<evidence type="ECO:0000259" key="11">
    <source>
        <dbReference type="PROSITE" id="PS51007"/>
    </source>
</evidence>
<evidence type="ECO:0000256" key="7">
    <source>
        <dbReference type="ARBA" id="ARBA00023004"/>
    </source>
</evidence>
<feature type="binding site" description="covalent" evidence="8">
    <location>
        <position position="237"/>
    </location>
    <ligand>
        <name>heme c</name>
        <dbReference type="ChEBI" id="CHEBI:61717"/>
        <label>2</label>
    </ligand>
</feature>
<dbReference type="InterPro" id="IPR051395">
    <property type="entry name" value="Cytochrome_c_Peroxidase/MauG"/>
</dbReference>
<dbReference type="GO" id="GO:0020037">
    <property type="term" value="F:heme binding"/>
    <property type="evidence" value="ECO:0007669"/>
    <property type="project" value="InterPro"/>
</dbReference>
<proteinExistence type="predicted"/>
<dbReference type="PANTHER" id="PTHR30600">
    <property type="entry name" value="CYTOCHROME C PEROXIDASE-RELATED"/>
    <property type="match status" value="1"/>
</dbReference>
<keyword evidence="2 8" id="KW-0349">Heme</keyword>
<feature type="binding site" description="axial binding residue" evidence="9">
    <location>
        <position position="96"/>
    </location>
    <ligand>
        <name>heme c</name>
        <dbReference type="ChEBI" id="CHEBI:61717"/>
        <label>1</label>
    </ligand>
    <ligandPart>
        <name>Fe</name>
        <dbReference type="ChEBI" id="CHEBI:18248"/>
    </ligandPart>
</feature>
<feature type="domain" description="Cytochrome c" evidence="11">
    <location>
        <begin position="70"/>
        <end position="171"/>
    </location>
</feature>
<accession>A0A3M6QR93</accession>
<dbReference type="InterPro" id="IPR036909">
    <property type="entry name" value="Cyt_c-like_dom_sf"/>
</dbReference>
<feature type="binding site" description="covalent" evidence="8">
    <location>
        <position position="240"/>
    </location>
    <ligand>
        <name>heme c</name>
        <dbReference type="ChEBI" id="CHEBI:61717"/>
        <label>2</label>
    </ligand>
</feature>
<dbReference type="GO" id="GO:0046872">
    <property type="term" value="F:metal ion binding"/>
    <property type="evidence" value="ECO:0007669"/>
    <property type="project" value="UniProtKB-KW"/>
</dbReference>
<comment type="subcellular location">
    <subcellularLocation>
        <location evidence="1">Periplasm</location>
    </subcellularLocation>
</comment>
<dbReference type="Pfam" id="PF03150">
    <property type="entry name" value="CCP_MauG"/>
    <property type="match status" value="1"/>
</dbReference>
<reference evidence="12 13" key="1">
    <citation type="submission" date="2018-10" db="EMBL/GenBank/DDBJ databases">
        <title>Draft genome of Cortibacter populi DSM10536.</title>
        <authorList>
            <person name="Bernier A.-M."/>
            <person name="Bernard K."/>
        </authorList>
    </citation>
    <scope>NUCLEOTIDE SEQUENCE [LARGE SCALE GENOMIC DNA]</scope>
    <source>
        <strain evidence="12 13">DSM 105136</strain>
    </source>
</reference>
<comment type="PTM">
    <text evidence="8">Binds 2 heme groups per subunit.</text>
</comment>
<dbReference type="GO" id="GO:0042597">
    <property type="term" value="C:periplasmic space"/>
    <property type="evidence" value="ECO:0007669"/>
    <property type="project" value="UniProtKB-SubCell"/>
</dbReference>
<comment type="cofactor">
    <cofactor evidence="8">
        <name>heme</name>
        <dbReference type="ChEBI" id="CHEBI:30413"/>
    </cofactor>
    <text evidence="8">Binds 2 heme groups.</text>
</comment>
<evidence type="ECO:0000256" key="8">
    <source>
        <dbReference type="PIRSR" id="PIRSR000294-1"/>
    </source>
</evidence>
<evidence type="ECO:0000256" key="3">
    <source>
        <dbReference type="ARBA" id="ARBA00022723"/>
    </source>
</evidence>
<keyword evidence="6" id="KW-0560">Oxidoreductase</keyword>
<feature type="binding site" description="covalent" evidence="8">
    <location>
        <position position="95"/>
    </location>
    <ligand>
        <name>heme c</name>
        <dbReference type="ChEBI" id="CHEBI:61717"/>
        <label>1</label>
    </ligand>
</feature>
<evidence type="ECO:0000256" key="4">
    <source>
        <dbReference type="ARBA" id="ARBA00022729"/>
    </source>
</evidence>
<dbReference type="Proteomes" id="UP000278006">
    <property type="component" value="Unassembled WGS sequence"/>
</dbReference>
<evidence type="ECO:0000256" key="6">
    <source>
        <dbReference type="ARBA" id="ARBA00023002"/>
    </source>
</evidence>
<dbReference type="SUPFAM" id="SSF46626">
    <property type="entry name" value="Cytochrome c"/>
    <property type="match status" value="2"/>
</dbReference>
<dbReference type="GO" id="GO:0009055">
    <property type="term" value="F:electron transfer activity"/>
    <property type="evidence" value="ECO:0007669"/>
    <property type="project" value="InterPro"/>
</dbReference>
<dbReference type="PANTHER" id="PTHR30600:SF10">
    <property type="entry name" value="BLL6722 PROTEIN"/>
    <property type="match status" value="1"/>
</dbReference>
<evidence type="ECO:0000313" key="13">
    <source>
        <dbReference type="Proteomes" id="UP000278006"/>
    </source>
</evidence>
<dbReference type="AlphaFoldDB" id="A0A3M6QR93"/>
<evidence type="ECO:0000313" key="12">
    <source>
        <dbReference type="EMBL" id="RMX05079.1"/>
    </source>
</evidence>
<keyword evidence="7 9" id="KW-0408">Iron</keyword>
<evidence type="ECO:0000256" key="5">
    <source>
        <dbReference type="ARBA" id="ARBA00022764"/>
    </source>
</evidence>
<keyword evidence="5" id="KW-0574">Periplasm</keyword>
<feature type="compositionally biased region" description="Low complexity" evidence="10">
    <location>
        <begin position="1"/>
        <end position="20"/>
    </location>
</feature>
<organism evidence="12 13">
    <name type="scientific">Corticibacter populi</name>
    <dbReference type="NCBI Taxonomy" id="1550736"/>
    <lineage>
        <taxon>Bacteria</taxon>
        <taxon>Pseudomonadati</taxon>
        <taxon>Pseudomonadota</taxon>
        <taxon>Betaproteobacteria</taxon>
        <taxon>Burkholderiales</taxon>
        <taxon>Comamonadaceae</taxon>
        <taxon>Corticibacter</taxon>
    </lineage>
</organism>
<keyword evidence="12" id="KW-0575">Peroxidase</keyword>
<evidence type="ECO:0000256" key="2">
    <source>
        <dbReference type="ARBA" id="ARBA00022617"/>
    </source>
</evidence>
<dbReference type="InterPro" id="IPR026259">
    <property type="entry name" value="MauG/Cytc_peroxidase"/>
</dbReference>
<comment type="caution">
    <text evidence="12">The sequence shown here is derived from an EMBL/GenBank/DDBJ whole genome shotgun (WGS) entry which is preliminary data.</text>
</comment>
<keyword evidence="3 9" id="KW-0479">Metal-binding</keyword>
<evidence type="ECO:0000256" key="10">
    <source>
        <dbReference type="SAM" id="MobiDB-lite"/>
    </source>
</evidence>
<dbReference type="EMBL" id="RDQO01000004">
    <property type="protein sequence ID" value="RMX05079.1"/>
    <property type="molecule type" value="Genomic_DNA"/>
</dbReference>
<sequence>MAQAGASGAVGSGAADMAADPCQRERGEWDTACLRARYSGAPVDWPRPQIDAGLAWQEMAPAPAAPAPDAVSTLGERLFFDPRLSRKGQVACASCHQPDKAFGDGRPLAIGEDGLMGMRRSQTLLAAPFAPRLFWDGRAASLEQQAAMPIAHPREMNHTLPELVQRLAALPEYAPLFEAAYGRPQPEAAGITRALAAFVRRIRPAPTAFDDFLAGRRNALDDRQLLGLHLFRTKARCMHCHHGPLLTDLGFHNLNLSFFGRRNQDLGRFEFTRDPQDLGTFRTPSLRNVSRGGPWMHNGIMPSLEGIVRMYNLIEAGFPRRGGEGPQPPAPAPSSLLRSLQLTPEEITALAAFLEVL</sequence>
<dbReference type="GO" id="GO:0004130">
    <property type="term" value="F:cytochrome-c peroxidase activity"/>
    <property type="evidence" value="ECO:0007669"/>
    <property type="project" value="TreeGrafter"/>
</dbReference>
<evidence type="ECO:0000256" key="9">
    <source>
        <dbReference type="PIRSR" id="PIRSR000294-2"/>
    </source>
</evidence>
<gene>
    <name evidence="12" type="ORF">D8I35_14345</name>
</gene>
<protein>
    <submittedName>
        <fullName evidence="12">Cytochrome-c peroxidase</fullName>
    </submittedName>
</protein>
<dbReference type="Gene3D" id="1.10.760.10">
    <property type="entry name" value="Cytochrome c-like domain"/>
    <property type="match status" value="2"/>
</dbReference>
<keyword evidence="4" id="KW-0732">Signal</keyword>
<dbReference type="PIRSF" id="PIRSF000294">
    <property type="entry name" value="Cytochrome-c_peroxidase"/>
    <property type="match status" value="1"/>
</dbReference>
<dbReference type="PROSITE" id="PS51007">
    <property type="entry name" value="CYTC"/>
    <property type="match status" value="1"/>
</dbReference>
<keyword evidence="13" id="KW-1185">Reference proteome</keyword>
<dbReference type="InterPro" id="IPR009056">
    <property type="entry name" value="Cyt_c-like_dom"/>
</dbReference>
<feature type="region of interest" description="Disordered" evidence="10">
    <location>
        <begin position="1"/>
        <end position="22"/>
    </location>
</feature>
<dbReference type="InterPro" id="IPR004852">
    <property type="entry name" value="Di-haem_cyt_c_peroxidsae"/>
</dbReference>
<feature type="binding site" description="axial binding residue" evidence="9">
    <location>
        <position position="241"/>
    </location>
    <ligand>
        <name>heme c</name>
        <dbReference type="ChEBI" id="CHEBI:61717"/>
        <label>2</label>
    </ligand>
    <ligandPart>
        <name>Fe</name>
        <dbReference type="ChEBI" id="CHEBI:18248"/>
    </ligandPart>
</feature>